<feature type="transmembrane region" description="Helical" evidence="1">
    <location>
        <begin position="146"/>
        <end position="168"/>
    </location>
</feature>
<keyword evidence="1" id="KW-1133">Transmembrane helix</keyword>
<gene>
    <name evidence="2" type="ordered locus">Metvu_1484</name>
</gene>
<sequence length="273" mass="30215">MVEIGKYISDAYHYAISDIKKGLVGALLSSIAGAFGAIFGTLLSLYIISYLNPEASPMSLISIVLIACVGFLIALIIGFILDGYYVRVMKTSVENSNTLPDWNNVKDLLVKGFLYWVGGLIVGIIFLIIPFLLIVSGMFLMFIPPLGLLVAGIGFICLIISMIAYIFYSGLAEVNYSVIGFSGFFEFKKIFKMMNIDYILLVIVVIILTILVILIVNVPFMIFKLIFVASSMSKLTILLDIISTVVSSFVGFFTAVFCKRAIALFYRDRVRMD</sequence>
<feature type="transmembrane region" description="Helical" evidence="1">
    <location>
        <begin position="235"/>
        <end position="258"/>
    </location>
</feature>
<dbReference type="GeneID" id="8513830"/>
<dbReference type="eggNOG" id="arCOG02880">
    <property type="taxonomic scope" value="Archaea"/>
</dbReference>
<evidence type="ECO:0000313" key="2">
    <source>
        <dbReference type="EMBL" id="ACX73337.1"/>
    </source>
</evidence>
<dbReference type="KEGG" id="mvu:Metvu_1484"/>
<evidence type="ECO:0008006" key="4">
    <source>
        <dbReference type="Google" id="ProtNLM"/>
    </source>
</evidence>
<dbReference type="InterPro" id="IPR025098">
    <property type="entry name" value="DUF4013"/>
</dbReference>
<protein>
    <recommendedName>
        <fullName evidence="4">Glycerophosphoryl diester phosphodiesterase membrane domain-containing protein</fullName>
    </recommendedName>
</protein>
<keyword evidence="3" id="KW-1185">Reference proteome</keyword>
<dbReference type="OrthoDB" id="60637at2157"/>
<evidence type="ECO:0000313" key="3">
    <source>
        <dbReference type="Proteomes" id="UP000002063"/>
    </source>
</evidence>
<keyword evidence="1" id="KW-0472">Membrane</keyword>
<dbReference type="Proteomes" id="UP000002063">
    <property type="component" value="Chromosome"/>
</dbReference>
<feature type="transmembrane region" description="Helical" evidence="1">
    <location>
        <begin position="60"/>
        <end position="81"/>
    </location>
</feature>
<feature type="transmembrane region" description="Helical" evidence="1">
    <location>
        <begin position="23"/>
        <end position="48"/>
    </location>
</feature>
<name>C9RID5_METVM</name>
<dbReference type="RefSeq" id="WP_015733556.1">
    <property type="nucleotide sequence ID" value="NC_013407.1"/>
</dbReference>
<keyword evidence="1" id="KW-0812">Transmembrane</keyword>
<feature type="transmembrane region" description="Helical" evidence="1">
    <location>
        <begin position="198"/>
        <end position="223"/>
    </location>
</feature>
<dbReference type="EMBL" id="CP001787">
    <property type="protein sequence ID" value="ACX73337.1"/>
    <property type="molecule type" value="Genomic_DNA"/>
</dbReference>
<accession>C9RID5</accession>
<dbReference type="HOGENOM" id="CLU_083802_0_0_2"/>
<evidence type="ECO:0000256" key="1">
    <source>
        <dbReference type="SAM" id="Phobius"/>
    </source>
</evidence>
<dbReference type="Pfam" id="PF13197">
    <property type="entry name" value="DUF4013"/>
    <property type="match status" value="1"/>
</dbReference>
<feature type="transmembrane region" description="Helical" evidence="1">
    <location>
        <begin position="113"/>
        <end position="134"/>
    </location>
</feature>
<organism evidence="2 3">
    <name type="scientific">Methanocaldococcus vulcanius (strain ATCC 700851 / DSM 12094 / M7)</name>
    <name type="common">Methanococcus vulcanius</name>
    <dbReference type="NCBI Taxonomy" id="579137"/>
    <lineage>
        <taxon>Archaea</taxon>
        <taxon>Methanobacteriati</taxon>
        <taxon>Methanobacteriota</taxon>
        <taxon>Methanomada group</taxon>
        <taxon>Methanococci</taxon>
        <taxon>Methanococcales</taxon>
        <taxon>Methanocaldococcaceae</taxon>
        <taxon>Methanocaldococcus</taxon>
    </lineage>
</organism>
<proteinExistence type="predicted"/>
<dbReference type="AlphaFoldDB" id="C9RID5"/>
<reference evidence="2" key="1">
    <citation type="submission" date="2009-10" db="EMBL/GenBank/DDBJ databases">
        <title>Complete sequence of chromosome of Methanocaldococcus vulcanius M7.</title>
        <authorList>
            <consortium name="US DOE Joint Genome Institute"/>
            <person name="Lucas S."/>
            <person name="Copeland A."/>
            <person name="Lapidus A."/>
            <person name="Glavina del Rio T."/>
            <person name="Dalin E."/>
            <person name="Tice H."/>
            <person name="Bruce D."/>
            <person name="Goodwin L."/>
            <person name="Pitluck S."/>
            <person name="Lcollab F.I."/>
            <person name="Brettin T."/>
            <person name="Detter J.C."/>
            <person name="Han C."/>
            <person name="Tapia R."/>
            <person name="Kuske C.R."/>
            <person name="Schmutz J."/>
            <person name="Larimer F."/>
            <person name="Land M."/>
            <person name="Hauser L."/>
            <person name="Kyrpides N."/>
            <person name="Ovchinikova G."/>
            <person name="Sieprawska-Lupa M."/>
            <person name="Whitman W.B."/>
            <person name="Woyke T."/>
        </authorList>
    </citation>
    <scope>NUCLEOTIDE SEQUENCE [LARGE SCALE GENOMIC DNA]</scope>
    <source>
        <strain evidence="2">M7</strain>
    </source>
</reference>